<evidence type="ECO:0000259" key="2">
    <source>
        <dbReference type="Pfam" id="PF25597"/>
    </source>
</evidence>
<dbReference type="SUPFAM" id="SSF56672">
    <property type="entry name" value="DNA/RNA polymerases"/>
    <property type="match status" value="1"/>
</dbReference>
<dbReference type="Pfam" id="PF25597">
    <property type="entry name" value="SH3_retrovirus"/>
    <property type="match status" value="1"/>
</dbReference>
<name>A0A438HUR6_VITVI</name>
<accession>A0A438HUR6</accession>
<dbReference type="PANTHER" id="PTHR11439:SF467">
    <property type="entry name" value="INTEGRASE CATALYTIC DOMAIN-CONTAINING PROTEIN"/>
    <property type="match status" value="1"/>
</dbReference>
<dbReference type="Proteomes" id="UP000288805">
    <property type="component" value="Unassembled WGS sequence"/>
</dbReference>
<evidence type="ECO:0000313" key="4">
    <source>
        <dbReference type="Proteomes" id="UP000288805"/>
    </source>
</evidence>
<dbReference type="CDD" id="cd09272">
    <property type="entry name" value="RNase_HI_RT_Ty1"/>
    <property type="match status" value="1"/>
</dbReference>
<organism evidence="3 4">
    <name type="scientific">Vitis vinifera</name>
    <name type="common">Grape</name>
    <dbReference type="NCBI Taxonomy" id="29760"/>
    <lineage>
        <taxon>Eukaryota</taxon>
        <taxon>Viridiplantae</taxon>
        <taxon>Streptophyta</taxon>
        <taxon>Embryophyta</taxon>
        <taxon>Tracheophyta</taxon>
        <taxon>Spermatophyta</taxon>
        <taxon>Magnoliopsida</taxon>
        <taxon>eudicotyledons</taxon>
        <taxon>Gunneridae</taxon>
        <taxon>Pentapetalae</taxon>
        <taxon>rosids</taxon>
        <taxon>Vitales</taxon>
        <taxon>Vitaceae</taxon>
        <taxon>Viteae</taxon>
        <taxon>Vitis</taxon>
    </lineage>
</organism>
<feature type="domain" description="Reverse transcriptase Ty1/copia-type" evidence="1">
    <location>
        <begin position="272"/>
        <end position="321"/>
    </location>
</feature>
<sequence length="560" mass="64142">MAGHMKKTCTKYSAWREKKGTLLNFVCSEINLAVVPTDIWWIDTGATTHISVTMQGCLRSRMPTDGERYIYVGNGNKAKIKAIGLFRDNWTLDNFKAKVENQLSKKIKVVRSNRGAKARPYKPNEKKLDSRTVSCYFVGYSERSRGFKFYDPSSRSFFEVGNAKFIEDVELSGREPLRKNVQSITEIQDTPKVPPAQVIELIQVHEEVTQEPQEPQVQVKQSSNSEKWIEAMKEEMKSMKDNGVWDLVELPEGIKPIGCKWIFKTKRDSKGNIARIIMALVAHYDLELHQMDVKTAFLNGNIDETIYMVQPENFESNDSKKLVITSFGFKENTVDQCIYLKFSGSKFIILVFYVDDILLASSDVGLLHESKRFLSSKFDMKDLGDASFVLGIQIYRDCSRGILGLSQKSYIDKVLSRFDMSNCIPRDMPMAKGDKFSLHKCSKNELEKKDMERYLSNPGMDIWKKAKRVMRYLQRTKDYTLTYHRSSHLEIVGYLDSDFTGCLDSRRSTSGYIFMLAGGAVSWKSVKQTLIASSTMEAEFIACYETSNHGIWLRNFVTQL</sequence>
<dbReference type="Pfam" id="PF07727">
    <property type="entry name" value="RVT_2"/>
    <property type="match status" value="2"/>
</dbReference>
<proteinExistence type="predicted"/>
<evidence type="ECO:0000259" key="1">
    <source>
        <dbReference type="Pfam" id="PF07727"/>
    </source>
</evidence>
<gene>
    <name evidence="3" type="primary">POLX_4023</name>
    <name evidence="3" type="ORF">CK203_038620</name>
</gene>
<dbReference type="InterPro" id="IPR013103">
    <property type="entry name" value="RVT_2"/>
</dbReference>
<feature type="domain" description="Reverse transcriptase Ty1/copia-type" evidence="1">
    <location>
        <begin position="323"/>
        <end position="431"/>
    </location>
</feature>
<evidence type="ECO:0000313" key="3">
    <source>
        <dbReference type="EMBL" id="RVW88213.1"/>
    </source>
</evidence>
<feature type="domain" description="Retroviral polymerase SH3-like" evidence="2">
    <location>
        <begin position="122"/>
        <end position="172"/>
    </location>
</feature>
<dbReference type="InterPro" id="IPR057670">
    <property type="entry name" value="SH3_retrovirus"/>
</dbReference>
<dbReference type="PANTHER" id="PTHR11439">
    <property type="entry name" value="GAG-POL-RELATED RETROTRANSPOSON"/>
    <property type="match status" value="1"/>
</dbReference>
<reference evidence="3 4" key="1">
    <citation type="journal article" date="2018" name="PLoS Genet.">
        <title>Population sequencing reveals clonal diversity and ancestral inbreeding in the grapevine cultivar Chardonnay.</title>
        <authorList>
            <person name="Roach M.J."/>
            <person name="Johnson D.L."/>
            <person name="Bohlmann J."/>
            <person name="van Vuuren H.J."/>
            <person name="Jones S.J."/>
            <person name="Pretorius I.S."/>
            <person name="Schmidt S.A."/>
            <person name="Borneman A.R."/>
        </authorList>
    </citation>
    <scope>NUCLEOTIDE SEQUENCE [LARGE SCALE GENOMIC DNA]</scope>
    <source>
        <strain evidence="4">cv. Chardonnay</strain>
        <tissue evidence="3">Leaf</tissue>
    </source>
</reference>
<dbReference type="InterPro" id="IPR043502">
    <property type="entry name" value="DNA/RNA_pol_sf"/>
</dbReference>
<dbReference type="AlphaFoldDB" id="A0A438HUR6"/>
<dbReference type="EMBL" id="QGNW01000175">
    <property type="protein sequence ID" value="RVW88213.1"/>
    <property type="molecule type" value="Genomic_DNA"/>
</dbReference>
<protein>
    <submittedName>
        <fullName evidence="3">Retrovirus-related Pol polyprotein from transposon TNT 1-94</fullName>
    </submittedName>
</protein>
<comment type="caution">
    <text evidence="3">The sequence shown here is derived from an EMBL/GenBank/DDBJ whole genome shotgun (WGS) entry which is preliminary data.</text>
</comment>